<feature type="transmembrane region" description="Helical" evidence="6">
    <location>
        <begin position="181"/>
        <end position="201"/>
    </location>
</feature>
<gene>
    <name evidence="7" type="ORF">D8S85_14450</name>
</gene>
<feature type="transmembrane region" description="Helical" evidence="6">
    <location>
        <begin position="252"/>
        <end position="271"/>
    </location>
</feature>
<evidence type="ECO:0000256" key="4">
    <source>
        <dbReference type="ARBA" id="ARBA00022989"/>
    </source>
</evidence>
<accession>A0A3S9VVX6</accession>
<name>A0A3S9VVX6_9BACT</name>
<keyword evidence="4 6" id="KW-1133">Transmembrane helix</keyword>
<protein>
    <submittedName>
        <fullName evidence="7">Lipopolysaccharide biosynthesis protein</fullName>
    </submittedName>
</protein>
<dbReference type="InterPro" id="IPR002797">
    <property type="entry name" value="Polysacc_synth"/>
</dbReference>
<comment type="subcellular location">
    <subcellularLocation>
        <location evidence="1">Cell membrane</location>
        <topology evidence="1">Multi-pass membrane protein</topology>
    </subcellularLocation>
</comment>
<dbReference type="OrthoDB" id="88014at2"/>
<proteinExistence type="predicted"/>
<feature type="transmembrane region" description="Helical" evidence="6">
    <location>
        <begin position="457"/>
        <end position="474"/>
    </location>
</feature>
<dbReference type="PANTHER" id="PTHR30250:SF11">
    <property type="entry name" value="O-ANTIGEN TRANSPORTER-RELATED"/>
    <property type="match status" value="1"/>
</dbReference>
<feature type="transmembrane region" description="Helical" evidence="6">
    <location>
        <begin position="81"/>
        <end position="104"/>
    </location>
</feature>
<keyword evidence="8" id="KW-1185">Reference proteome</keyword>
<dbReference type="Pfam" id="PF01943">
    <property type="entry name" value="Polysacc_synt"/>
    <property type="match status" value="1"/>
</dbReference>
<evidence type="ECO:0000313" key="7">
    <source>
        <dbReference type="EMBL" id="AZS30629.1"/>
    </source>
</evidence>
<feature type="transmembrane region" description="Helical" evidence="6">
    <location>
        <begin position="12"/>
        <end position="34"/>
    </location>
</feature>
<reference evidence="7 8" key="1">
    <citation type="submission" date="2018-10" db="EMBL/GenBank/DDBJ databases">
        <title>Butyricimonas faecalis sp. nov., isolated from human faeces and emended description of the genus Butyricimonas.</title>
        <authorList>
            <person name="Le Roy T."/>
            <person name="Van der Smissen P."/>
            <person name="Paquot A."/>
            <person name="Delzenne N."/>
            <person name="Muccioli G."/>
            <person name="Collet J.-F."/>
            <person name="Cani P.D."/>
        </authorList>
    </citation>
    <scope>NUCLEOTIDE SEQUENCE [LARGE SCALE GENOMIC DNA]</scope>
    <source>
        <strain evidence="7 8">H184</strain>
    </source>
</reference>
<dbReference type="EMBL" id="CP032819">
    <property type="protein sequence ID" value="AZS30629.1"/>
    <property type="molecule type" value="Genomic_DNA"/>
</dbReference>
<evidence type="ECO:0000256" key="2">
    <source>
        <dbReference type="ARBA" id="ARBA00022475"/>
    </source>
</evidence>
<feature type="transmembrane region" description="Helical" evidence="6">
    <location>
        <begin position="341"/>
        <end position="362"/>
    </location>
</feature>
<dbReference type="AlphaFoldDB" id="A0A3S9VVX6"/>
<dbReference type="Proteomes" id="UP000270673">
    <property type="component" value="Chromosome"/>
</dbReference>
<dbReference type="PANTHER" id="PTHR30250">
    <property type="entry name" value="PST FAMILY PREDICTED COLANIC ACID TRANSPORTER"/>
    <property type="match status" value="1"/>
</dbReference>
<evidence type="ECO:0000256" key="1">
    <source>
        <dbReference type="ARBA" id="ARBA00004651"/>
    </source>
</evidence>
<dbReference type="KEGG" id="buy:D8S85_14450"/>
<feature type="transmembrane region" description="Helical" evidence="6">
    <location>
        <begin position="390"/>
        <end position="412"/>
    </location>
</feature>
<feature type="transmembrane region" description="Helical" evidence="6">
    <location>
        <begin position="433"/>
        <end position="451"/>
    </location>
</feature>
<feature type="transmembrane region" description="Helical" evidence="6">
    <location>
        <begin position="367"/>
        <end position="384"/>
    </location>
</feature>
<feature type="transmembrane region" description="Helical" evidence="6">
    <location>
        <begin position="308"/>
        <end position="329"/>
    </location>
</feature>
<evidence type="ECO:0000256" key="5">
    <source>
        <dbReference type="ARBA" id="ARBA00023136"/>
    </source>
</evidence>
<feature type="transmembrane region" description="Helical" evidence="6">
    <location>
        <begin position="46"/>
        <end position="69"/>
    </location>
</feature>
<dbReference type="InterPro" id="IPR050833">
    <property type="entry name" value="Poly_Biosynth_Transport"/>
</dbReference>
<feature type="transmembrane region" description="Helical" evidence="6">
    <location>
        <begin position="157"/>
        <end position="175"/>
    </location>
</feature>
<evidence type="ECO:0000256" key="6">
    <source>
        <dbReference type="SAM" id="Phobius"/>
    </source>
</evidence>
<feature type="transmembrane region" description="Helical" evidence="6">
    <location>
        <begin position="124"/>
        <end position="145"/>
    </location>
</feature>
<dbReference type="RefSeq" id="WP_106481281.1">
    <property type="nucleotide sequence ID" value="NZ_CP032819.1"/>
</dbReference>
<keyword evidence="3 6" id="KW-0812">Transmembrane</keyword>
<dbReference type="GO" id="GO:0005886">
    <property type="term" value="C:plasma membrane"/>
    <property type="evidence" value="ECO:0007669"/>
    <property type="project" value="UniProtKB-SubCell"/>
</dbReference>
<keyword evidence="5 6" id="KW-0472">Membrane</keyword>
<keyword evidence="2" id="KW-1003">Cell membrane</keyword>
<evidence type="ECO:0000256" key="3">
    <source>
        <dbReference type="ARBA" id="ARBA00022692"/>
    </source>
</evidence>
<organism evidence="7 8">
    <name type="scientific">Butyricimonas faecalis</name>
    <dbReference type="NCBI Taxonomy" id="2093856"/>
    <lineage>
        <taxon>Bacteria</taxon>
        <taxon>Pseudomonadati</taxon>
        <taxon>Bacteroidota</taxon>
        <taxon>Bacteroidia</taxon>
        <taxon>Bacteroidales</taxon>
        <taxon>Odoribacteraceae</taxon>
        <taxon>Butyricimonas</taxon>
    </lineage>
</organism>
<sequence>MGIIARQSLKGTIVNYIGAFIGFISTMFIVTRFLSSEEIGLTRVLFEAATFIGTFAQLGITSSAIRFFPSFKSKDGNNHGFFFYMMMVPLVGCLIFLPFFGLLQDVICDYFKENSSLFVDYYDWLLPLMFFVVYLGVFETYANLLMRIVIPKVIREIVIRLLLIVVYLLYAFHVINLTGFVTGYVAVYGVAMLCNFFYVSKIGSVTLKHDSSFINKDLRKDILKYTLFLMIGVIGGSITSRLDIFMVSAELGLNYAGIYSIAFYMVAIIDIPSRSITAISSPVAADALRAGEFERANDLYKKVALHQLLIGGFIFLILWINIDNIFAIIPQGDIYKEGKWVVFYIGLSRLIIMFLGFGYTLISFSKYYYWGLYFTFFITLITILTNQWLIPILGISGAAIATLLTCVISHAVQQWLVFVKVKGNPYTKNTFKLILLLILLYGVNCLLPQVDNPWFDGIYRTLIICLMGGIAVYFSRLSEEITNLVNQVLKIKVK</sequence>
<feature type="transmembrane region" description="Helical" evidence="6">
    <location>
        <begin position="222"/>
        <end position="240"/>
    </location>
</feature>
<evidence type="ECO:0000313" key="8">
    <source>
        <dbReference type="Proteomes" id="UP000270673"/>
    </source>
</evidence>